<protein>
    <submittedName>
        <fullName evidence="1">Uncharacterized protein</fullName>
    </submittedName>
</protein>
<accession>A0A6M3IEQ7</accession>
<organism evidence="1">
    <name type="scientific">viral metagenome</name>
    <dbReference type="NCBI Taxonomy" id="1070528"/>
    <lineage>
        <taxon>unclassified sequences</taxon>
        <taxon>metagenomes</taxon>
        <taxon>organismal metagenomes</taxon>
    </lineage>
</organism>
<gene>
    <name evidence="1" type="ORF">MM415B01957_0013</name>
</gene>
<reference evidence="1" key="1">
    <citation type="submission" date="2020-03" db="EMBL/GenBank/DDBJ databases">
        <title>The deep terrestrial virosphere.</title>
        <authorList>
            <person name="Holmfeldt K."/>
            <person name="Nilsson E."/>
            <person name="Simone D."/>
            <person name="Lopez-Fernandez M."/>
            <person name="Wu X."/>
            <person name="de Brujin I."/>
            <person name="Lundin D."/>
            <person name="Andersson A."/>
            <person name="Bertilsson S."/>
            <person name="Dopson M."/>
        </authorList>
    </citation>
    <scope>NUCLEOTIDE SEQUENCE</scope>
    <source>
        <strain evidence="1">MM415B01957</strain>
    </source>
</reference>
<dbReference type="AlphaFoldDB" id="A0A6M3IEQ7"/>
<proteinExistence type="predicted"/>
<dbReference type="EMBL" id="MT141191">
    <property type="protein sequence ID" value="QJA55960.1"/>
    <property type="molecule type" value="Genomic_DNA"/>
</dbReference>
<name>A0A6M3IEQ7_9ZZZZ</name>
<sequence length="88" mass="10138">MIHDLRRLFKAASAYYKMMEFGDIKDRKIQEELAAALVDVRINYDTIDGSGHTKLEAFERLKSAVMRTREASMAKFIFDGGYNGHTFK</sequence>
<evidence type="ECO:0000313" key="1">
    <source>
        <dbReference type="EMBL" id="QJA55960.1"/>
    </source>
</evidence>